<dbReference type="SUPFAM" id="SSF51735">
    <property type="entry name" value="NAD(P)-binding Rossmann-fold domains"/>
    <property type="match status" value="1"/>
</dbReference>
<dbReference type="PANTHER" id="PTHR43086:SF2">
    <property type="entry name" value="HYDROXYSTEROID DEHYDROGENASE-LIKE PROTEIN 1"/>
    <property type="match status" value="1"/>
</dbReference>
<keyword evidence="2" id="KW-0560">Oxidoreductase</keyword>
<protein>
    <recommendedName>
        <fullName evidence="5">NAD(P)-binding protein</fullName>
    </recommendedName>
</protein>
<evidence type="ECO:0008006" key="5">
    <source>
        <dbReference type="Google" id="ProtNLM"/>
    </source>
</evidence>
<dbReference type="GO" id="GO:0005783">
    <property type="term" value="C:endoplasmic reticulum"/>
    <property type="evidence" value="ECO:0007669"/>
    <property type="project" value="TreeGrafter"/>
</dbReference>
<evidence type="ECO:0000256" key="1">
    <source>
        <dbReference type="ARBA" id="ARBA00022857"/>
    </source>
</evidence>
<dbReference type="GeneID" id="24094245"/>
<dbReference type="Pfam" id="PF00106">
    <property type="entry name" value="adh_short"/>
    <property type="match status" value="1"/>
</dbReference>
<dbReference type="OrthoDB" id="47007at2759"/>
<dbReference type="AlphaFoldDB" id="J4H121"/>
<name>J4H121_9APHY</name>
<dbReference type="PANTHER" id="PTHR43086">
    <property type="entry name" value="VERY-LONG-CHAIN 3-OXOOACYL-COA REDUCTASE"/>
    <property type="match status" value="1"/>
</dbReference>
<proteinExistence type="predicted"/>
<keyword evidence="4" id="KW-1185">Reference proteome</keyword>
<keyword evidence="1" id="KW-0521">NADP</keyword>
<evidence type="ECO:0000313" key="4">
    <source>
        <dbReference type="Proteomes" id="UP000006352"/>
    </source>
</evidence>
<sequence>MSITWIVNVAATAGVLLSAPLVYRFAQFCWLYFVRPSSIHRYLHGPSPYALVTGASDGIGKAIAQELYSQGFNLLLHGRSEQKLHKVVDEIISQCPQGRQDVRFFLADVAVEEHKFAELLEPHKHLNITVVIHNVGGSIFRPERIDGFGEDELINVIYRNAVFPLLLTRALLNQLRGSAKHGPIMVQFIGSRAADMSAPFFALYSAAKRSLQALAMGLDADERVYDGPSHVRFVYLDVGVVQSNTMRVPNSLFSPSAKRFARALVNKVGYEGRRYAPWMPHAAMQWVAEIGGERATTRIYGTDAILSHLSARDKKLS</sequence>
<dbReference type="EMBL" id="HE796928">
    <property type="protein sequence ID" value="CCL99334.1"/>
    <property type="molecule type" value="Genomic_DNA"/>
</dbReference>
<evidence type="ECO:0000313" key="3">
    <source>
        <dbReference type="EMBL" id="CCL99334.1"/>
    </source>
</evidence>
<accession>J4H121</accession>
<dbReference type="PRINTS" id="PR00081">
    <property type="entry name" value="GDHRDH"/>
</dbReference>
<dbReference type="STRING" id="599839.J4H121"/>
<dbReference type="GO" id="GO:0016491">
    <property type="term" value="F:oxidoreductase activity"/>
    <property type="evidence" value="ECO:0007669"/>
    <property type="project" value="UniProtKB-KW"/>
</dbReference>
<dbReference type="HOGENOM" id="CLU_010194_38_2_1"/>
<gene>
    <name evidence="3" type="ORF">FIBRA_01352</name>
</gene>
<dbReference type="GO" id="GO:0030497">
    <property type="term" value="P:fatty acid elongation"/>
    <property type="evidence" value="ECO:0007669"/>
    <property type="project" value="TreeGrafter"/>
</dbReference>
<reference evidence="3 4" key="1">
    <citation type="journal article" date="2012" name="Appl. Environ. Microbiol.">
        <title>Short-read sequencing for genomic analysis of the brown rot fungus Fibroporia radiculosa.</title>
        <authorList>
            <person name="Tang J.D."/>
            <person name="Perkins A.D."/>
            <person name="Sonstegard T.S."/>
            <person name="Schroeder S.G."/>
            <person name="Burgess S.C."/>
            <person name="Diehl S.V."/>
        </authorList>
    </citation>
    <scope>NUCLEOTIDE SEQUENCE [LARGE SCALE GENOMIC DNA]</scope>
    <source>
        <strain evidence="3 4">TFFH 294</strain>
    </source>
</reference>
<dbReference type="InterPro" id="IPR002347">
    <property type="entry name" value="SDR_fam"/>
</dbReference>
<dbReference type="RefSeq" id="XP_012178617.1">
    <property type="nucleotide sequence ID" value="XM_012323227.1"/>
</dbReference>
<dbReference type="InParanoid" id="J4H121"/>
<dbReference type="InterPro" id="IPR036291">
    <property type="entry name" value="NAD(P)-bd_dom_sf"/>
</dbReference>
<evidence type="ECO:0000256" key="2">
    <source>
        <dbReference type="ARBA" id="ARBA00023002"/>
    </source>
</evidence>
<dbReference type="Gene3D" id="3.40.50.720">
    <property type="entry name" value="NAD(P)-binding Rossmann-like Domain"/>
    <property type="match status" value="1"/>
</dbReference>
<dbReference type="Proteomes" id="UP000006352">
    <property type="component" value="Unassembled WGS sequence"/>
</dbReference>
<organism evidence="3 4">
    <name type="scientific">Fibroporia radiculosa</name>
    <dbReference type="NCBI Taxonomy" id="599839"/>
    <lineage>
        <taxon>Eukaryota</taxon>
        <taxon>Fungi</taxon>
        <taxon>Dikarya</taxon>
        <taxon>Basidiomycota</taxon>
        <taxon>Agaricomycotina</taxon>
        <taxon>Agaricomycetes</taxon>
        <taxon>Polyporales</taxon>
        <taxon>Fibroporiaceae</taxon>
        <taxon>Fibroporia</taxon>
    </lineage>
</organism>